<feature type="domain" description="NmrA-like" evidence="3">
    <location>
        <begin position="11"/>
        <end position="115"/>
    </location>
</feature>
<keyword evidence="5" id="KW-1185">Reference proteome</keyword>
<gene>
    <name evidence="4" type="ORF">B0H15DRAFT_788834</name>
</gene>
<evidence type="ECO:0000313" key="5">
    <source>
        <dbReference type="Proteomes" id="UP001222325"/>
    </source>
</evidence>
<proteinExistence type="predicted"/>
<protein>
    <recommendedName>
        <fullName evidence="3">NmrA-like domain-containing protein</fullName>
    </recommendedName>
</protein>
<dbReference type="AlphaFoldDB" id="A0AAD6TSZ4"/>
<dbReference type="Pfam" id="PF05368">
    <property type="entry name" value="NmrA"/>
    <property type="match status" value="1"/>
</dbReference>
<evidence type="ECO:0000256" key="2">
    <source>
        <dbReference type="ARBA" id="ARBA00023002"/>
    </source>
</evidence>
<dbReference type="InterPro" id="IPR008030">
    <property type="entry name" value="NmrA-like"/>
</dbReference>
<organism evidence="4 5">
    <name type="scientific">Mycena belliarum</name>
    <dbReference type="NCBI Taxonomy" id="1033014"/>
    <lineage>
        <taxon>Eukaryota</taxon>
        <taxon>Fungi</taxon>
        <taxon>Dikarya</taxon>
        <taxon>Basidiomycota</taxon>
        <taxon>Agaricomycotina</taxon>
        <taxon>Agaricomycetes</taxon>
        <taxon>Agaricomycetidae</taxon>
        <taxon>Agaricales</taxon>
        <taxon>Marasmiineae</taxon>
        <taxon>Mycenaceae</taxon>
        <taxon>Mycena</taxon>
    </lineage>
</organism>
<dbReference type="PANTHER" id="PTHR47706:SF9">
    <property type="entry name" value="NMRA-LIKE DOMAIN-CONTAINING PROTEIN-RELATED"/>
    <property type="match status" value="1"/>
</dbReference>
<keyword evidence="2" id="KW-0560">Oxidoreductase</keyword>
<evidence type="ECO:0000313" key="4">
    <source>
        <dbReference type="EMBL" id="KAJ7078599.1"/>
    </source>
</evidence>
<dbReference type="PANTHER" id="PTHR47706">
    <property type="entry name" value="NMRA-LIKE FAMILY PROTEIN"/>
    <property type="match status" value="1"/>
</dbReference>
<sequence>MRRYASFTSFAVFGAGLIGIPIARELRTRGASVLVLTRPGCCPVTARQKLHPGIEVFEVDYNDSVAVAQALRGHGVEVVISTVSVAEVTVQNELATAAKAAGVELFAPSEFGVGAAEHLGSINLPFARFYAGFYIETIPALTGFKVNGKINIVGYGNKPCSFTASCDVAGSFVAHVLISLSPEELFNRTFRLQGDRSTLADLAAAFGTPVEYVEEVPGRMSEVWTRMQMAAECGVASTGWDVRQWGEGEEYAGCTNYLWAGHEWMTIEAFYGL</sequence>
<evidence type="ECO:0000256" key="1">
    <source>
        <dbReference type="ARBA" id="ARBA00022857"/>
    </source>
</evidence>
<reference evidence="4" key="1">
    <citation type="submission" date="2023-03" db="EMBL/GenBank/DDBJ databases">
        <title>Massive genome expansion in bonnet fungi (Mycena s.s.) driven by repeated elements and novel gene families across ecological guilds.</title>
        <authorList>
            <consortium name="Lawrence Berkeley National Laboratory"/>
            <person name="Harder C.B."/>
            <person name="Miyauchi S."/>
            <person name="Viragh M."/>
            <person name="Kuo A."/>
            <person name="Thoen E."/>
            <person name="Andreopoulos B."/>
            <person name="Lu D."/>
            <person name="Skrede I."/>
            <person name="Drula E."/>
            <person name="Henrissat B."/>
            <person name="Morin E."/>
            <person name="Kohler A."/>
            <person name="Barry K."/>
            <person name="LaButti K."/>
            <person name="Morin E."/>
            <person name="Salamov A."/>
            <person name="Lipzen A."/>
            <person name="Mereny Z."/>
            <person name="Hegedus B."/>
            <person name="Baldrian P."/>
            <person name="Stursova M."/>
            <person name="Weitz H."/>
            <person name="Taylor A."/>
            <person name="Grigoriev I.V."/>
            <person name="Nagy L.G."/>
            <person name="Martin F."/>
            <person name="Kauserud H."/>
        </authorList>
    </citation>
    <scope>NUCLEOTIDE SEQUENCE</scope>
    <source>
        <strain evidence="4">CBHHK173m</strain>
    </source>
</reference>
<accession>A0AAD6TSZ4</accession>
<dbReference type="InterPro" id="IPR051609">
    <property type="entry name" value="NmrA/Isoflavone_reductase-like"/>
</dbReference>
<dbReference type="EMBL" id="JARJCN010000065">
    <property type="protein sequence ID" value="KAJ7078599.1"/>
    <property type="molecule type" value="Genomic_DNA"/>
</dbReference>
<dbReference type="SUPFAM" id="SSF51735">
    <property type="entry name" value="NAD(P)-binding Rossmann-fold domains"/>
    <property type="match status" value="1"/>
</dbReference>
<evidence type="ECO:0000259" key="3">
    <source>
        <dbReference type="Pfam" id="PF05368"/>
    </source>
</evidence>
<comment type="caution">
    <text evidence="4">The sequence shown here is derived from an EMBL/GenBank/DDBJ whole genome shotgun (WGS) entry which is preliminary data.</text>
</comment>
<dbReference type="Proteomes" id="UP001222325">
    <property type="component" value="Unassembled WGS sequence"/>
</dbReference>
<dbReference type="GO" id="GO:0016491">
    <property type="term" value="F:oxidoreductase activity"/>
    <property type="evidence" value="ECO:0007669"/>
    <property type="project" value="UniProtKB-KW"/>
</dbReference>
<dbReference type="Gene3D" id="3.40.50.720">
    <property type="entry name" value="NAD(P)-binding Rossmann-like Domain"/>
    <property type="match status" value="1"/>
</dbReference>
<keyword evidence="1" id="KW-0521">NADP</keyword>
<name>A0AAD6TSZ4_9AGAR</name>
<dbReference type="InterPro" id="IPR036291">
    <property type="entry name" value="NAD(P)-bd_dom_sf"/>
</dbReference>